<dbReference type="SUPFAM" id="SSF49299">
    <property type="entry name" value="PKD domain"/>
    <property type="match status" value="1"/>
</dbReference>
<comment type="caution">
    <text evidence="3">The sequence shown here is derived from an EMBL/GenBank/DDBJ whole genome shotgun (WGS) entry which is preliminary data.</text>
</comment>
<evidence type="ECO:0000313" key="3">
    <source>
        <dbReference type="EMBL" id="MAG18422.1"/>
    </source>
</evidence>
<proteinExistence type="predicted"/>
<feature type="domain" description="PKD" evidence="2">
    <location>
        <begin position="149"/>
        <end position="214"/>
    </location>
</feature>
<reference evidence="4" key="1">
    <citation type="submission" date="2017-09" db="EMBL/GenBank/DDBJ databases">
        <title>The Reconstruction of 2,631 Draft Metagenome-Assembled Genomes from the Global Oceans.</title>
        <authorList>
            <person name="Tully B.J."/>
            <person name="Graham E.D."/>
            <person name="Heidelberg J.F."/>
        </authorList>
    </citation>
    <scope>NUCLEOTIDE SEQUENCE [LARGE SCALE GENOMIC DNA]</scope>
</reference>
<protein>
    <recommendedName>
        <fullName evidence="1">Probable pectate lyase C</fullName>
    </recommendedName>
</protein>
<dbReference type="EMBL" id="NZBD01000016">
    <property type="protein sequence ID" value="MAG18422.1"/>
    <property type="molecule type" value="Genomic_DNA"/>
</dbReference>
<organism evidence="3 4">
    <name type="scientific">Candidatus Iainarchaeum sp</name>
    <dbReference type="NCBI Taxonomy" id="3101447"/>
    <lineage>
        <taxon>Archaea</taxon>
        <taxon>Candidatus Iainarchaeota</taxon>
        <taxon>Candidatus Iainarchaeia</taxon>
        <taxon>Candidatus Iainarchaeales</taxon>
        <taxon>Candidatus Iainarchaeaceae</taxon>
        <taxon>Candidatus Iainarchaeum</taxon>
    </lineage>
</organism>
<dbReference type="InterPro" id="IPR011050">
    <property type="entry name" value="Pectin_lyase_fold/virulence"/>
</dbReference>
<dbReference type="Proteomes" id="UP000226712">
    <property type="component" value="Unassembled WGS sequence"/>
</dbReference>
<dbReference type="SMART" id="SM00089">
    <property type="entry name" value="PKD"/>
    <property type="match status" value="1"/>
</dbReference>
<dbReference type="SUPFAM" id="SSF51126">
    <property type="entry name" value="Pectin lyase-like"/>
    <property type="match status" value="1"/>
</dbReference>
<dbReference type="InterPro" id="IPR018247">
    <property type="entry name" value="EF_Hand_1_Ca_BS"/>
</dbReference>
<dbReference type="AlphaFoldDB" id="A0A2D6LQH4"/>
<dbReference type="SUPFAM" id="SSF63446">
    <property type="entry name" value="Type I dockerin domain"/>
    <property type="match status" value="1"/>
</dbReference>
<sequence length="361" mass="38482">MKKVILLLFMLSFSSMAFAAECEDITGDNRVDIFDLVNIVKHWGGQDPKSDVDNSGTVGIEDLILISTFFGDCPEIIIPQCTIDAAITETCICNGGEETFGYCCDFGHSSGVCIASGEPPNPDIYYPDVLMVAPLTLLFSGIESSAAGGAEVVEYAWDFGDSGSADSQTDEGMLVAHRFDNDGTYTVTLTVTDSIGLSASTSTQITVDAFSGPVYYVANSGNDSNPGTEAEPFQTLSGARSQIIAAGPSLQKLLLKRGDSWSIADSDKFNLPHGTFMGAYGTGAKPIIEIGLNAIVRSQNPSDKTDTIRIEDIHFRHAVQHGTKAYINAYVPGAVIRRVTIENGGIAGTLQDYGLLLLLFL</sequence>
<dbReference type="InterPro" id="IPR035986">
    <property type="entry name" value="PKD_dom_sf"/>
</dbReference>
<dbReference type="InterPro" id="IPR036439">
    <property type="entry name" value="Dockerin_dom_sf"/>
</dbReference>
<dbReference type="Gene3D" id="2.160.20.10">
    <property type="entry name" value="Single-stranded right-handed beta-helix, Pectin lyase-like"/>
    <property type="match status" value="1"/>
</dbReference>
<evidence type="ECO:0000313" key="4">
    <source>
        <dbReference type="Proteomes" id="UP000226712"/>
    </source>
</evidence>
<dbReference type="Gene3D" id="2.60.40.10">
    <property type="entry name" value="Immunoglobulins"/>
    <property type="match status" value="1"/>
</dbReference>
<evidence type="ECO:0000259" key="2">
    <source>
        <dbReference type="PROSITE" id="PS50093"/>
    </source>
</evidence>
<dbReference type="Gene3D" id="1.10.1330.10">
    <property type="entry name" value="Dockerin domain"/>
    <property type="match status" value="1"/>
</dbReference>
<dbReference type="InterPro" id="IPR022409">
    <property type="entry name" value="PKD/Chitinase_dom"/>
</dbReference>
<dbReference type="PROSITE" id="PS50093">
    <property type="entry name" value="PKD"/>
    <property type="match status" value="1"/>
</dbReference>
<dbReference type="GO" id="GO:0000272">
    <property type="term" value="P:polysaccharide catabolic process"/>
    <property type="evidence" value="ECO:0007669"/>
    <property type="project" value="InterPro"/>
</dbReference>
<name>A0A2D6LQH4_9ARCH</name>
<accession>A0A2D6LQH4</accession>
<dbReference type="PROSITE" id="PS00018">
    <property type="entry name" value="EF_HAND_1"/>
    <property type="match status" value="1"/>
</dbReference>
<dbReference type="InterPro" id="IPR000601">
    <property type="entry name" value="PKD_dom"/>
</dbReference>
<evidence type="ECO:0000256" key="1">
    <source>
        <dbReference type="ARBA" id="ARBA00016512"/>
    </source>
</evidence>
<dbReference type="Pfam" id="PF18911">
    <property type="entry name" value="PKD_4"/>
    <property type="match status" value="1"/>
</dbReference>
<dbReference type="InterPro" id="IPR013783">
    <property type="entry name" value="Ig-like_fold"/>
</dbReference>
<dbReference type="InterPro" id="IPR012334">
    <property type="entry name" value="Pectin_lyas_fold"/>
</dbReference>
<dbReference type="CDD" id="cd00146">
    <property type="entry name" value="PKD"/>
    <property type="match status" value="1"/>
</dbReference>
<gene>
    <name evidence="3" type="ORF">CL944_03035</name>
</gene>